<evidence type="ECO:0000313" key="2">
    <source>
        <dbReference type="EMBL" id="PSB18427.1"/>
    </source>
</evidence>
<keyword evidence="3" id="KW-1185">Reference proteome</keyword>
<feature type="compositionally biased region" description="Basic and acidic residues" evidence="1">
    <location>
        <begin position="1"/>
        <end position="21"/>
    </location>
</feature>
<evidence type="ECO:0000256" key="1">
    <source>
        <dbReference type="SAM" id="MobiDB-lite"/>
    </source>
</evidence>
<gene>
    <name evidence="2" type="ORF">C7B65_15140</name>
</gene>
<organism evidence="2 3">
    <name type="scientific">Phormidesmis priestleyi ULC007</name>
    <dbReference type="NCBI Taxonomy" id="1920490"/>
    <lineage>
        <taxon>Bacteria</taxon>
        <taxon>Bacillati</taxon>
        <taxon>Cyanobacteriota</taxon>
        <taxon>Cyanophyceae</taxon>
        <taxon>Leptolyngbyales</taxon>
        <taxon>Leptolyngbyaceae</taxon>
        <taxon>Phormidesmis</taxon>
    </lineage>
</organism>
<dbReference type="RefSeq" id="WP_073072723.1">
    <property type="nucleotide sequence ID" value="NZ_MPPI01000018.1"/>
</dbReference>
<name>A0A2T1DD84_9CYAN</name>
<protein>
    <submittedName>
        <fullName evidence="2">Uncharacterized protein</fullName>
    </submittedName>
</protein>
<comment type="caution">
    <text evidence="2">The sequence shown here is derived from an EMBL/GenBank/DDBJ whole genome shotgun (WGS) entry which is preliminary data.</text>
</comment>
<proteinExistence type="predicted"/>
<dbReference type="STRING" id="1920490.GCA_001895925_05095"/>
<evidence type="ECO:0000313" key="3">
    <source>
        <dbReference type="Proteomes" id="UP000238634"/>
    </source>
</evidence>
<feature type="region of interest" description="Disordered" evidence="1">
    <location>
        <begin position="1"/>
        <end position="63"/>
    </location>
</feature>
<accession>A0A2T1DD84</accession>
<dbReference type="OrthoDB" id="580268at2"/>
<dbReference type="AlphaFoldDB" id="A0A2T1DD84"/>
<reference evidence="2 3" key="1">
    <citation type="submission" date="2018-02" db="EMBL/GenBank/DDBJ databases">
        <authorList>
            <person name="Cohen D.B."/>
            <person name="Kent A.D."/>
        </authorList>
    </citation>
    <scope>NUCLEOTIDE SEQUENCE [LARGE SCALE GENOMIC DNA]</scope>
    <source>
        <strain evidence="2 3">ULC007</strain>
    </source>
</reference>
<dbReference type="Proteomes" id="UP000238634">
    <property type="component" value="Unassembled WGS sequence"/>
</dbReference>
<sequence length="83" mass="9436">MDDTGEEARDYIAKNCKEGVDPRSNISDYGEFDEDSNQEDHDRSSGKASKRDADGVGFPTSEETKAYYDSTRYTDIKIVRRDD</sequence>
<feature type="compositionally biased region" description="Basic and acidic residues" evidence="1">
    <location>
        <begin position="38"/>
        <end position="54"/>
    </location>
</feature>
<reference evidence="2 3" key="2">
    <citation type="submission" date="2018-03" db="EMBL/GenBank/DDBJ databases">
        <title>The ancient ancestry and fast evolution of plastids.</title>
        <authorList>
            <person name="Moore K.R."/>
            <person name="Magnabosco C."/>
            <person name="Momper L."/>
            <person name="Gold D.A."/>
            <person name="Bosak T."/>
            <person name="Fournier G.P."/>
        </authorList>
    </citation>
    <scope>NUCLEOTIDE SEQUENCE [LARGE SCALE GENOMIC DNA]</scope>
    <source>
        <strain evidence="2 3">ULC007</strain>
    </source>
</reference>
<dbReference type="EMBL" id="PVWG01000017">
    <property type="protein sequence ID" value="PSB18427.1"/>
    <property type="molecule type" value="Genomic_DNA"/>
</dbReference>